<dbReference type="SUPFAM" id="SSF53756">
    <property type="entry name" value="UDP-Glycosyltransferase/glycogen phosphorylase"/>
    <property type="match status" value="1"/>
</dbReference>
<reference evidence="4 5" key="1">
    <citation type="journal article" date="2015" name="Nature">
        <title>rRNA introns, odd ribosomes, and small enigmatic genomes across a large radiation of phyla.</title>
        <authorList>
            <person name="Brown C.T."/>
            <person name="Hug L.A."/>
            <person name="Thomas B.C."/>
            <person name="Sharon I."/>
            <person name="Castelle C.J."/>
            <person name="Singh A."/>
            <person name="Wilkins M.J."/>
            <person name="Williams K.H."/>
            <person name="Banfield J.F."/>
        </authorList>
    </citation>
    <scope>NUCLEOTIDE SEQUENCE [LARGE SCALE GENOMIC DNA]</scope>
</reference>
<dbReference type="EMBL" id="LBSM01000002">
    <property type="protein sequence ID" value="KKQ18759.1"/>
    <property type="molecule type" value="Genomic_DNA"/>
</dbReference>
<dbReference type="GO" id="GO:0016758">
    <property type="term" value="F:hexosyltransferase activity"/>
    <property type="evidence" value="ECO:0007669"/>
    <property type="project" value="UniProtKB-ARBA"/>
</dbReference>
<evidence type="ECO:0000313" key="5">
    <source>
        <dbReference type="Proteomes" id="UP000034508"/>
    </source>
</evidence>
<dbReference type="AlphaFoldDB" id="A0A0G0I3C2"/>
<feature type="domain" description="Glycosyltransferase 2-like" evidence="2">
    <location>
        <begin position="8"/>
        <end position="168"/>
    </location>
</feature>
<dbReference type="Gene3D" id="3.40.50.2000">
    <property type="entry name" value="Glycogen Phosphorylase B"/>
    <property type="match status" value="2"/>
</dbReference>
<dbReference type="InterPro" id="IPR029044">
    <property type="entry name" value="Nucleotide-diphossugar_trans"/>
</dbReference>
<proteinExistence type="predicted"/>
<name>A0A0G0I3C2_9BACT</name>
<dbReference type="Proteomes" id="UP000034508">
    <property type="component" value="Unassembled WGS sequence"/>
</dbReference>
<dbReference type="Pfam" id="PF00534">
    <property type="entry name" value="Glycos_transf_1"/>
    <property type="match status" value="1"/>
</dbReference>
<dbReference type="SUPFAM" id="SSF53448">
    <property type="entry name" value="Nucleotide-diphospho-sugar transferases"/>
    <property type="match status" value="1"/>
</dbReference>
<dbReference type="InterPro" id="IPR001173">
    <property type="entry name" value="Glyco_trans_2-like"/>
</dbReference>
<keyword evidence="4" id="KW-0808">Transferase</keyword>
<evidence type="ECO:0000259" key="2">
    <source>
        <dbReference type="Pfam" id="PF00535"/>
    </source>
</evidence>
<protein>
    <submittedName>
        <fullName evidence="4">Glycosyltransferase</fullName>
    </submittedName>
</protein>
<dbReference type="Pfam" id="PF00535">
    <property type="entry name" value="Glycos_transf_2"/>
    <property type="match status" value="1"/>
</dbReference>
<evidence type="ECO:0000259" key="1">
    <source>
        <dbReference type="Pfam" id="PF00534"/>
    </source>
</evidence>
<feature type="domain" description="Glycosyl transferase family 1" evidence="1">
    <location>
        <begin position="502"/>
        <end position="625"/>
    </location>
</feature>
<evidence type="ECO:0000259" key="3">
    <source>
        <dbReference type="Pfam" id="PF13477"/>
    </source>
</evidence>
<organism evidence="4 5">
    <name type="scientific">Berkelbacteria bacterium GW2011_GWA1_36_9</name>
    <dbReference type="NCBI Taxonomy" id="1618331"/>
    <lineage>
        <taxon>Bacteria</taxon>
        <taxon>Candidatus Berkelbacteria</taxon>
    </lineage>
</organism>
<accession>A0A0G0I3C2</accession>
<dbReference type="Gene3D" id="3.90.550.10">
    <property type="entry name" value="Spore Coat Polysaccharide Biosynthesis Protein SpsA, Chain A"/>
    <property type="match status" value="1"/>
</dbReference>
<dbReference type="Pfam" id="PF13477">
    <property type="entry name" value="Glyco_trans_4_2"/>
    <property type="match status" value="1"/>
</dbReference>
<comment type="caution">
    <text evidence="4">The sequence shown here is derived from an EMBL/GenBank/DDBJ whole genome shotgun (WGS) entry which is preliminary data.</text>
</comment>
<dbReference type="PANTHER" id="PTHR22916:SF3">
    <property type="entry name" value="UDP-GLCNAC:BETAGAL BETA-1,3-N-ACETYLGLUCOSAMINYLTRANSFERASE-LIKE PROTEIN 1"/>
    <property type="match status" value="1"/>
</dbReference>
<dbReference type="InterPro" id="IPR001296">
    <property type="entry name" value="Glyco_trans_1"/>
</dbReference>
<dbReference type="PANTHER" id="PTHR22916">
    <property type="entry name" value="GLYCOSYLTRANSFERASE"/>
    <property type="match status" value="1"/>
</dbReference>
<evidence type="ECO:0000313" key="4">
    <source>
        <dbReference type="EMBL" id="KKQ18759.1"/>
    </source>
</evidence>
<sequence>MKTNPKVSIIVPVYNGSNYLKEAIESALTQTYKNVEIIVINDGSNDQGATEKIALNFGRKVRYYKKKNGGVASALNFGIRKMTGKYFSWLSHDDIYFPQKLEKQIAFLQKKSKDTIIYSNFVIIDQFGHLGKTIKIHPPIKSRLIHTIITNRFIHGCTLLIHKSAFDKAGFFNENLRNTQDYELWFRFIALDFNFVHQNEVLVKARHHAKQTSLLTNDVQINEEDNLYYWAINRFLPKQIFPKTKNLSLDYLNLSLFLKIHGCTKASQLAKHLSFRRMTYQNFFFNFLFYLYYLLWPKNLINTLQFINCALRRLKRRTCKISYSNVKEGQPLKICIIGNITSIHNQKLIDFLKKQNYDIHFISTHKGRVSGINNYDLSRRHFEPKFWWFLRSIFLSRKLIRKINPHLVQGQYLALGGIFAYLSGFRPYVAGVWGTEVLEFEQFGILKYLIKKTLLNADLMIGSSYVLKEAAVSIGADPTKFHLVRFGVDLDIFKPVSTKYLRQKIGLKDEKVIFSPRTIDTIYNTKTLVKAFELIVQKGRFKLALLNQPFNQSYSKEIKDYIINYQLENKVIFLPSVENSKMADYYNLAEVVVSIPKSDSAAVSFLEAMACEKKIVVSDLPYLKEWQHGQNFWRSEIRVDKLSKVLLMALNKPVTEFASTGRLNRQLVRQKADLKTCFDELDSLYRQIVKAV</sequence>
<gene>
    <name evidence="4" type="ORF">US31_C0002G0104</name>
</gene>
<feature type="domain" description="Glycosyltransferase subfamily 4-like N-terminal" evidence="3">
    <location>
        <begin position="333"/>
        <end position="461"/>
    </location>
</feature>
<dbReference type="CDD" id="cd03801">
    <property type="entry name" value="GT4_PimA-like"/>
    <property type="match status" value="1"/>
</dbReference>
<dbReference type="InterPro" id="IPR028098">
    <property type="entry name" value="Glyco_trans_4-like_N"/>
</dbReference>